<dbReference type="EMBL" id="AVOT02112370">
    <property type="protein sequence ID" value="MBW0582395.1"/>
    <property type="molecule type" value="Genomic_DNA"/>
</dbReference>
<reference evidence="2" key="1">
    <citation type="submission" date="2021-03" db="EMBL/GenBank/DDBJ databases">
        <title>Draft genome sequence of rust myrtle Austropuccinia psidii MF-1, a brazilian biotype.</title>
        <authorList>
            <person name="Quecine M.C."/>
            <person name="Pachon D.M.R."/>
            <person name="Bonatelli M.L."/>
            <person name="Correr F.H."/>
            <person name="Franceschini L.M."/>
            <person name="Leite T.F."/>
            <person name="Margarido G.R.A."/>
            <person name="Almeida C.A."/>
            <person name="Ferrarezi J.A."/>
            <person name="Labate C.A."/>
        </authorList>
    </citation>
    <scope>NUCLEOTIDE SEQUENCE</scope>
    <source>
        <strain evidence="2">MF-1</strain>
    </source>
</reference>
<feature type="compositionally biased region" description="Low complexity" evidence="1">
    <location>
        <begin position="29"/>
        <end position="43"/>
    </location>
</feature>
<protein>
    <submittedName>
        <fullName evidence="2">Uncharacterized protein</fullName>
    </submittedName>
</protein>
<evidence type="ECO:0000313" key="2">
    <source>
        <dbReference type="EMBL" id="MBW0582395.1"/>
    </source>
</evidence>
<name>A0A9Q3Q2Y2_9BASI</name>
<comment type="caution">
    <text evidence="2">The sequence shown here is derived from an EMBL/GenBank/DDBJ whole genome shotgun (WGS) entry which is preliminary data.</text>
</comment>
<gene>
    <name evidence="2" type="ORF">O181_122110</name>
</gene>
<accession>A0A9Q3Q2Y2</accession>
<feature type="region of interest" description="Disordered" evidence="1">
    <location>
        <begin position="1"/>
        <end position="51"/>
    </location>
</feature>
<sequence>MDIMLELDTRYHERKNEKSHHQEEKPEASKSNSSHPQNSSSTSQKKKNFCKRDKPHYSLLNKDFIFMNCEKEGRIKEGLYTYWHGMHSLESSFKRPQNQLAQRRLIFPAREKHE</sequence>
<proteinExistence type="predicted"/>
<dbReference type="AlphaFoldDB" id="A0A9Q3Q2Y2"/>
<evidence type="ECO:0000313" key="3">
    <source>
        <dbReference type="Proteomes" id="UP000765509"/>
    </source>
</evidence>
<evidence type="ECO:0000256" key="1">
    <source>
        <dbReference type="SAM" id="MobiDB-lite"/>
    </source>
</evidence>
<keyword evidence="3" id="KW-1185">Reference proteome</keyword>
<dbReference type="OrthoDB" id="5552562at2759"/>
<feature type="compositionally biased region" description="Basic and acidic residues" evidence="1">
    <location>
        <begin position="7"/>
        <end position="28"/>
    </location>
</feature>
<organism evidence="2 3">
    <name type="scientific">Austropuccinia psidii MF-1</name>
    <dbReference type="NCBI Taxonomy" id="1389203"/>
    <lineage>
        <taxon>Eukaryota</taxon>
        <taxon>Fungi</taxon>
        <taxon>Dikarya</taxon>
        <taxon>Basidiomycota</taxon>
        <taxon>Pucciniomycotina</taxon>
        <taxon>Pucciniomycetes</taxon>
        <taxon>Pucciniales</taxon>
        <taxon>Sphaerophragmiaceae</taxon>
        <taxon>Austropuccinia</taxon>
    </lineage>
</organism>
<dbReference type="Proteomes" id="UP000765509">
    <property type="component" value="Unassembled WGS sequence"/>
</dbReference>